<dbReference type="EMBL" id="JAIQCV010000006">
    <property type="protein sequence ID" value="KAH1091723.1"/>
    <property type="molecule type" value="Genomic_DNA"/>
</dbReference>
<gene>
    <name evidence="1" type="ORF">J1N35_018980</name>
</gene>
<evidence type="ECO:0000313" key="1">
    <source>
        <dbReference type="EMBL" id="KAH1091723.1"/>
    </source>
</evidence>
<dbReference type="AlphaFoldDB" id="A0A9D3VRR2"/>
<accession>A0A9D3VRR2</accession>
<name>A0A9D3VRR2_9ROSI</name>
<comment type="caution">
    <text evidence="1">The sequence shown here is derived from an EMBL/GenBank/DDBJ whole genome shotgun (WGS) entry which is preliminary data.</text>
</comment>
<proteinExistence type="predicted"/>
<protein>
    <submittedName>
        <fullName evidence="1">Uncharacterized protein</fullName>
    </submittedName>
</protein>
<dbReference type="Proteomes" id="UP000828251">
    <property type="component" value="Unassembled WGS sequence"/>
</dbReference>
<dbReference type="OrthoDB" id="1752268at2759"/>
<evidence type="ECO:0000313" key="2">
    <source>
        <dbReference type="Proteomes" id="UP000828251"/>
    </source>
</evidence>
<organism evidence="1 2">
    <name type="scientific">Gossypium stocksii</name>
    <dbReference type="NCBI Taxonomy" id="47602"/>
    <lineage>
        <taxon>Eukaryota</taxon>
        <taxon>Viridiplantae</taxon>
        <taxon>Streptophyta</taxon>
        <taxon>Embryophyta</taxon>
        <taxon>Tracheophyta</taxon>
        <taxon>Spermatophyta</taxon>
        <taxon>Magnoliopsida</taxon>
        <taxon>eudicotyledons</taxon>
        <taxon>Gunneridae</taxon>
        <taxon>Pentapetalae</taxon>
        <taxon>rosids</taxon>
        <taxon>malvids</taxon>
        <taxon>Malvales</taxon>
        <taxon>Malvaceae</taxon>
        <taxon>Malvoideae</taxon>
        <taxon>Gossypium</taxon>
    </lineage>
</organism>
<sequence>MRHKTEDCFTLKDAIEEAVQNGKLVEFINWRGTNNKWMQSSTKRRAYMSGVMSFSTSKKLRHQEQWSLEFRSGDDELICNE</sequence>
<reference evidence="1 2" key="1">
    <citation type="journal article" date="2021" name="Plant Biotechnol. J.">
        <title>Multi-omics assisted identification of the key and species-specific regulatory components of drought-tolerant mechanisms in Gossypium stocksii.</title>
        <authorList>
            <person name="Yu D."/>
            <person name="Ke L."/>
            <person name="Zhang D."/>
            <person name="Wu Y."/>
            <person name="Sun Y."/>
            <person name="Mei J."/>
            <person name="Sun J."/>
            <person name="Sun Y."/>
        </authorList>
    </citation>
    <scope>NUCLEOTIDE SEQUENCE [LARGE SCALE GENOMIC DNA]</scope>
    <source>
        <strain evidence="2">cv. E1</strain>
        <tissue evidence="1">Leaf</tissue>
    </source>
</reference>
<keyword evidence="2" id="KW-1185">Reference proteome</keyword>